<dbReference type="OrthoDB" id="9798569at2"/>
<accession>A0A368YZG4</accession>
<organism evidence="1 2">
    <name type="scientific">Phyllobacterium bourgognense</name>
    <dbReference type="NCBI Taxonomy" id="314236"/>
    <lineage>
        <taxon>Bacteria</taxon>
        <taxon>Pseudomonadati</taxon>
        <taxon>Pseudomonadota</taxon>
        <taxon>Alphaproteobacteria</taxon>
        <taxon>Hyphomicrobiales</taxon>
        <taxon>Phyllobacteriaceae</taxon>
        <taxon>Phyllobacterium</taxon>
    </lineage>
</organism>
<dbReference type="RefSeq" id="WP_114429975.1">
    <property type="nucleotide sequence ID" value="NZ_QPJM01000005.1"/>
</dbReference>
<dbReference type="EMBL" id="QPJM01000005">
    <property type="protein sequence ID" value="RCW83574.1"/>
    <property type="molecule type" value="Genomic_DNA"/>
</dbReference>
<name>A0A368YZG4_9HYPH</name>
<gene>
    <name evidence="1" type="ORF">C7476_10567</name>
</gene>
<reference evidence="1 2" key="1">
    <citation type="submission" date="2018-07" db="EMBL/GenBank/DDBJ databases">
        <title>Genomic Encyclopedia of Type Strains, Phase III (KMG-III): the genomes of soil and plant-associated and newly described type strains.</title>
        <authorList>
            <person name="Whitman W."/>
        </authorList>
    </citation>
    <scope>NUCLEOTIDE SEQUENCE [LARGE SCALE GENOMIC DNA]</scope>
    <source>
        <strain evidence="1 2">31-25a</strain>
    </source>
</reference>
<dbReference type="InterPro" id="IPR019285">
    <property type="entry name" value="DUF2336"/>
</dbReference>
<dbReference type="Proteomes" id="UP000253324">
    <property type="component" value="Unassembled WGS sequence"/>
</dbReference>
<dbReference type="AlphaFoldDB" id="A0A368YZG4"/>
<protein>
    <submittedName>
        <fullName evidence="1">Uncharacterized protein (DUF2336 family)</fullName>
    </submittedName>
</protein>
<evidence type="ECO:0000313" key="1">
    <source>
        <dbReference type="EMBL" id="RCW83574.1"/>
    </source>
</evidence>
<keyword evidence="2" id="KW-1185">Reference proteome</keyword>
<evidence type="ECO:0000313" key="2">
    <source>
        <dbReference type="Proteomes" id="UP000253324"/>
    </source>
</evidence>
<dbReference type="InterPro" id="IPR014598">
    <property type="entry name" value="UCP035865"/>
</dbReference>
<dbReference type="PIRSF" id="PIRSF035865">
    <property type="entry name" value="UCP035865"/>
    <property type="match status" value="1"/>
</dbReference>
<comment type="caution">
    <text evidence="1">The sequence shown here is derived from an EMBL/GenBank/DDBJ whole genome shotgun (WGS) entry which is preliminary data.</text>
</comment>
<sequence>MSVQHYLKMIDNVSVAQRCHAAAALAHIYLHSDLDFDERCATEAVLTLLLDDPSPKVRLALADVFSTSAHAPIHIVAGLARDQIEIATYMLARSVLLSDADLIDCVAGGSGDAQKVIAARPRVSIAVSAAIIEIGETIAVLELLANTQAQIADISFRRLIERLGHVAEIRALLVDNERLPADCRHALAICIAEALCRMDIVVALMGERRARRVTQEACVKASISLVAATSVEEYPALIEHLQLRGDLTTAFVIRIVACGKIDFFGAILVMLSGYSLARVRSLLIDGRATALCALFSAAGLPANTHQPLRVALNSWHGVANGKLSIGAREIVRRMIEHVAPATNGAVPAAANDDMLSLLKRIYLEAVREHARDHAMAIAAA</sequence>
<dbReference type="Pfam" id="PF10098">
    <property type="entry name" value="DUF2336"/>
    <property type="match status" value="1"/>
</dbReference>
<proteinExistence type="predicted"/>